<proteinExistence type="predicted"/>
<keyword evidence="2" id="KW-1185">Reference proteome</keyword>
<comment type="caution">
    <text evidence="1">The sequence shown here is derived from an EMBL/GenBank/DDBJ whole genome shotgun (WGS) entry which is preliminary data.</text>
</comment>
<accession>A0ABQ3UXP1</accession>
<name>A0ABQ3UXP1_9CHLR</name>
<evidence type="ECO:0000313" key="1">
    <source>
        <dbReference type="EMBL" id="GHO57538.1"/>
    </source>
</evidence>
<dbReference type="EMBL" id="BNJG01000002">
    <property type="protein sequence ID" value="GHO57538.1"/>
    <property type="molecule type" value="Genomic_DNA"/>
</dbReference>
<sequence>MDPQQHPRLLMWIQDNPSDPDRPSLNNPDVQRLVAAISPDSCATDLGGTMSLNVKLDADESVLRVHQPFV</sequence>
<dbReference type="RefSeq" id="WP_201373923.1">
    <property type="nucleotide sequence ID" value="NZ_BNJG01000002.1"/>
</dbReference>
<reference evidence="1 2" key="1">
    <citation type="journal article" date="2021" name="Int. J. Syst. Evol. Microbiol.">
        <title>Reticulibacter mediterranei gen. nov., sp. nov., within the new family Reticulibacteraceae fam. nov., and Ktedonospora formicarum gen. nov., sp. nov., Ktedonobacter robiniae sp. nov., Dictyobacter formicarum sp. nov. and Dictyobacter arantiisoli sp. nov., belonging to the class Ktedonobacteria.</title>
        <authorList>
            <person name="Yabe S."/>
            <person name="Zheng Y."/>
            <person name="Wang C.M."/>
            <person name="Sakai Y."/>
            <person name="Abe K."/>
            <person name="Yokota A."/>
            <person name="Donadio S."/>
            <person name="Cavaletti L."/>
            <person name="Monciardini P."/>
        </authorList>
    </citation>
    <scope>NUCLEOTIDE SEQUENCE [LARGE SCALE GENOMIC DNA]</scope>
    <source>
        <strain evidence="1 2">SOSP1-30</strain>
    </source>
</reference>
<protein>
    <submittedName>
        <fullName evidence="1">Uncharacterized protein</fullName>
    </submittedName>
</protein>
<gene>
    <name evidence="1" type="ORF">KSB_60130</name>
</gene>
<dbReference type="Proteomes" id="UP000654345">
    <property type="component" value="Unassembled WGS sequence"/>
</dbReference>
<organism evidence="1 2">
    <name type="scientific">Ktedonobacter robiniae</name>
    <dbReference type="NCBI Taxonomy" id="2778365"/>
    <lineage>
        <taxon>Bacteria</taxon>
        <taxon>Bacillati</taxon>
        <taxon>Chloroflexota</taxon>
        <taxon>Ktedonobacteria</taxon>
        <taxon>Ktedonobacterales</taxon>
        <taxon>Ktedonobacteraceae</taxon>
        <taxon>Ktedonobacter</taxon>
    </lineage>
</organism>
<evidence type="ECO:0000313" key="2">
    <source>
        <dbReference type="Proteomes" id="UP000654345"/>
    </source>
</evidence>